<reference evidence="1" key="2">
    <citation type="submission" date="2013-10" db="EMBL/GenBank/DDBJ databases">
        <authorList>
            <person name="Aslett M."/>
        </authorList>
    </citation>
    <scope>NUCLEOTIDE SEQUENCE [LARGE SCALE GENOMIC DNA]</scope>
    <source>
        <strain evidence="1">Weybridge</strain>
    </source>
</reference>
<organism evidence="1 2">
    <name type="scientific">Eimeria maxima</name>
    <name type="common">Coccidian parasite</name>
    <dbReference type="NCBI Taxonomy" id="5804"/>
    <lineage>
        <taxon>Eukaryota</taxon>
        <taxon>Sar</taxon>
        <taxon>Alveolata</taxon>
        <taxon>Apicomplexa</taxon>
        <taxon>Conoidasida</taxon>
        <taxon>Coccidia</taxon>
        <taxon>Eucoccidiorida</taxon>
        <taxon>Eimeriorina</taxon>
        <taxon>Eimeriidae</taxon>
        <taxon>Eimeria</taxon>
    </lineage>
</organism>
<dbReference type="Proteomes" id="UP000030763">
    <property type="component" value="Unassembled WGS sequence"/>
</dbReference>
<sequence length="109" mass="11765">VGASSGAEGPESVFVVECTKDGDVWRSGVPVKLRNAFLDSNLQASQQHMFTYNNCGRGCPIASHLEVSVVKSRPSSWSWNKPADSWVAQPQLLFLAEGEAAEASARDEL</sequence>
<gene>
    <name evidence="1" type="ORF">EMWEY_00057070</name>
</gene>
<feature type="non-terminal residue" evidence="1">
    <location>
        <position position="1"/>
    </location>
</feature>
<dbReference type="VEuPathDB" id="ToxoDB:EMWEY_00057070"/>
<accession>U6M5P9</accession>
<dbReference type="GeneID" id="25339693"/>
<dbReference type="OrthoDB" id="5588846at2759"/>
<evidence type="ECO:0000313" key="1">
    <source>
        <dbReference type="EMBL" id="CDJ59361.1"/>
    </source>
</evidence>
<proteinExistence type="predicted"/>
<keyword evidence="2" id="KW-1185">Reference proteome</keyword>
<evidence type="ECO:0000313" key="2">
    <source>
        <dbReference type="Proteomes" id="UP000030763"/>
    </source>
</evidence>
<name>U6M5P9_EIMMA</name>
<dbReference type="EMBL" id="HG720331">
    <property type="protein sequence ID" value="CDJ59361.1"/>
    <property type="molecule type" value="Genomic_DNA"/>
</dbReference>
<dbReference type="RefSeq" id="XP_013336009.1">
    <property type="nucleotide sequence ID" value="XM_013480555.1"/>
</dbReference>
<protein>
    <submittedName>
        <fullName evidence="1">Uncharacterized protein</fullName>
    </submittedName>
</protein>
<reference evidence="1" key="1">
    <citation type="submission" date="2013-10" db="EMBL/GenBank/DDBJ databases">
        <title>Genomic analysis of the causative agents of coccidiosis in chickens.</title>
        <authorList>
            <person name="Reid A.J."/>
            <person name="Blake D."/>
            <person name="Billington K."/>
            <person name="Browne H."/>
            <person name="Dunn M."/>
            <person name="Hung S."/>
            <person name="Kawahara F."/>
            <person name="Miranda-Saavedra D."/>
            <person name="Mourier T."/>
            <person name="Nagra H."/>
            <person name="Otto T.D."/>
            <person name="Rawlings N."/>
            <person name="Sanchez A."/>
            <person name="Sanders M."/>
            <person name="Subramaniam C."/>
            <person name="Tay Y."/>
            <person name="Dear P."/>
            <person name="Doerig C."/>
            <person name="Gruber A."/>
            <person name="Parkinson J."/>
            <person name="Shirley M."/>
            <person name="Wan K.L."/>
            <person name="Berriman M."/>
            <person name="Tomley F."/>
            <person name="Pain A."/>
        </authorList>
    </citation>
    <scope>NUCLEOTIDE SEQUENCE [LARGE SCALE GENOMIC DNA]</scope>
    <source>
        <strain evidence="1">Weybridge</strain>
    </source>
</reference>
<dbReference type="AlphaFoldDB" id="U6M5P9"/>